<evidence type="ECO:0000256" key="3">
    <source>
        <dbReference type="ARBA" id="ARBA00022573"/>
    </source>
</evidence>
<dbReference type="NCBIfam" id="TIGR01470">
    <property type="entry name" value="cysG_Nterm"/>
    <property type="match status" value="1"/>
</dbReference>
<evidence type="ECO:0000256" key="5">
    <source>
        <dbReference type="ARBA" id="ARBA00022679"/>
    </source>
</evidence>
<evidence type="ECO:0000313" key="19">
    <source>
        <dbReference type="EMBL" id="AXN02038.1"/>
    </source>
</evidence>
<dbReference type="SUPFAM" id="SSF53790">
    <property type="entry name" value="Tetrapyrrole methylase"/>
    <property type="match status" value="1"/>
</dbReference>
<dbReference type="EMBL" id="CP028374">
    <property type="protein sequence ID" value="AXN02038.1"/>
    <property type="molecule type" value="Genomic_DNA"/>
</dbReference>
<dbReference type="GO" id="GO:0032259">
    <property type="term" value="P:methylation"/>
    <property type="evidence" value="ECO:0007669"/>
    <property type="project" value="UniProtKB-KW"/>
</dbReference>
<evidence type="ECO:0000256" key="9">
    <source>
        <dbReference type="ARBA" id="ARBA00023239"/>
    </source>
</evidence>
<dbReference type="GO" id="GO:0043115">
    <property type="term" value="F:precorrin-2 dehydrogenase activity"/>
    <property type="evidence" value="ECO:0007669"/>
    <property type="project" value="UniProtKB-EC"/>
</dbReference>
<comment type="catalytic activity">
    <reaction evidence="13">
        <text>precorrin-2 + NAD(+) = sirohydrochlorin + NADH + 2 H(+)</text>
        <dbReference type="Rhea" id="RHEA:15613"/>
        <dbReference type="ChEBI" id="CHEBI:15378"/>
        <dbReference type="ChEBI" id="CHEBI:57540"/>
        <dbReference type="ChEBI" id="CHEBI:57945"/>
        <dbReference type="ChEBI" id="CHEBI:58351"/>
        <dbReference type="ChEBI" id="CHEBI:58827"/>
        <dbReference type="EC" id="1.3.1.76"/>
    </reaction>
</comment>
<evidence type="ECO:0000256" key="15">
    <source>
        <dbReference type="PIRSR" id="PIRSR036426-1"/>
    </source>
</evidence>
<evidence type="ECO:0000256" key="10">
    <source>
        <dbReference type="ARBA" id="ARBA00023244"/>
    </source>
</evidence>
<accession>A0A346DZ83</accession>
<dbReference type="PROSITE" id="PS00840">
    <property type="entry name" value="SUMT_2"/>
    <property type="match status" value="1"/>
</dbReference>
<reference evidence="19 20" key="1">
    <citation type="submission" date="2018-03" db="EMBL/GenBank/DDBJ databases">
        <title>A parallel universe: an anciently diverged bacterial symbiosis in a Hawaiian planthopper (Hemiptera: Cixiidae) reveals rearranged nutritional responsibilities.</title>
        <authorList>
            <person name="Bennett G."/>
            <person name="Mao M."/>
        </authorList>
    </citation>
    <scope>NUCLEOTIDE SEQUENCE [LARGE SCALE GENOMIC DNA]</scope>
    <source>
        <strain evidence="19 20">OLIH</strain>
    </source>
</reference>
<evidence type="ECO:0000256" key="2">
    <source>
        <dbReference type="ARBA" id="ARBA00005879"/>
    </source>
</evidence>
<dbReference type="GO" id="GO:0004851">
    <property type="term" value="F:uroporphyrin-III C-methyltransferase activity"/>
    <property type="evidence" value="ECO:0007669"/>
    <property type="project" value="InterPro"/>
</dbReference>
<evidence type="ECO:0000256" key="1">
    <source>
        <dbReference type="ARBA" id="ARBA00005010"/>
    </source>
</evidence>
<dbReference type="NCBIfam" id="NF007922">
    <property type="entry name" value="PRK10637.1"/>
    <property type="match status" value="1"/>
</dbReference>
<dbReference type="PIRSF" id="PIRSF036426">
    <property type="entry name" value="Sirohaem_synth"/>
    <property type="match status" value="1"/>
</dbReference>
<dbReference type="InterPro" id="IPR012409">
    <property type="entry name" value="Sirohaem_synth"/>
</dbReference>
<dbReference type="GO" id="GO:0051266">
    <property type="term" value="F:sirohydrochlorin ferrochelatase activity"/>
    <property type="evidence" value="ECO:0007669"/>
    <property type="project" value="InterPro"/>
</dbReference>
<keyword evidence="8" id="KW-0520">NAD</keyword>
<proteinExistence type="inferred from homology"/>
<keyword evidence="11" id="KW-0511">Multifunctional enzyme</keyword>
<keyword evidence="10" id="KW-0627">Porphyrin biosynthesis</keyword>
<dbReference type="InterPro" id="IPR019478">
    <property type="entry name" value="Sirohaem_synthase_dimer_dom"/>
</dbReference>
<keyword evidence="3" id="KW-0169">Cobalamin biosynthesis</keyword>
<keyword evidence="7" id="KW-0560">Oxidoreductase</keyword>
<dbReference type="CDD" id="cd11642">
    <property type="entry name" value="SUMT"/>
    <property type="match status" value="1"/>
</dbReference>
<dbReference type="InterPro" id="IPR035996">
    <property type="entry name" value="4pyrrol_Methylase_sf"/>
</dbReference>
<dbReference type="GO" id="GO:0009236">
    <property type="term" value="P:cobalamin biosynthetic process"/>
    <property type="evidence" value="ECO:0007669"/>
    <property type="project" value="UniProtKB-KW"/>
</dbReference>
<dbReference type="FunFam" id="3.40.1010.10:FF:000001">
    <property type="entry name" value="Siroheme synthase"/>
    <property type="match status" value="1"/>
</dbReference>
<dbReference type="PANTHER" id="PTHR45790:SF3">
    <property type="entry name" value="S-ADENOSYL-L-METHIONINE-DEPENDENT UROPORPHYRINOGEN III METHYLTRANSFERASE, CHLOROPLASTIC"/>
    <property type="match status" value="1"/>
</dbReference>
<evidence type="ECO:0000256" key="8">
    <source>
        <dbReference type="ARBA" id="ARBA00023027"/>
    </source>
</evidence>
<keyword evidence="9" id="KW-0456">Lyase</keyword>
<dbReference type="SUPFAM" id="SSF51735">
    <property type="entry name" value="NAD(P)-binding Rossmann-fold domains"/>
    <property type="match status" value="1"/>
</dbReference>
<evidence type="ECO:0000256" key="13">
    <source>
        <dbReference type="ARBA" id="ARBA00047561"/>
    </source>
</evidence>
<dbReference type="Pfam" id="PF00590">
    <property type="entry name" value="TP_methylase"/>
    <property type="match status" value="1"/>
</dbReference>
<dbReference type="UniPathway" id="UPA00262">
    <property type="reaction ID" value="UER00211"/>
</dbReference>
<dbReference type="InterPro" id="IPR006367">
    <property type="entry name" value="Sirohaem_synthase_N"/>
</dbReference>
<evidence type="ECO:0000256" key="14">
    <source>
        <dbReference type="ARBA" id="ARBA00060548"/>
    </source>
</evidence>
<evidence type="ECO:0000256" key="4">
    <source>
        <dbReference type="ARBA" id="ARBA00022603"/>
    </source>
</evidence>
<dbReference type="NCBIfam" id="NF004790">
    <property type="entry name" value="PRK06136.1"/>
    <property type="match status" value="1"/>
</dbReference>
<dbReference type="Gene3D" id="1.10.8.210">
    <property type="entry name" value="Sirohaem synthase, dimerisation domain"/>
    <property type="match status" value="1"/>
</dbReference>
<dbReference type="Gene3D" id="3.40.50.720">
    <property type="entry name" value="NAD(P)-binding Rossmann-like Domain"/>
    <property type="match status" value="1"/>
</dbReference>
<comment type="pathway">
    <text evidence="14">Cofactor biosynthesis; adenosylcobalamin biosynthesis; precorrin-2 from uroporphyrinogen III: step 1/1.</text>
</comment>
<dbReference type="Pfam" id="PF10414">
    <property type="entry name" value="CysG_dimeriser"/>
    <property type="match status" value="1"/>
</dbReference>
<evidence type="ECO:0000259" key="18">
    <source>
        <dbReference type="Pfam" id="PF10414"/>
    </source>
</evidence>
<feature type="active site" description="Proton donor" evidence="15">
    <location>
        <position position="294"/>
    </location>
</feature>
<dbReference type="InterPro" id="IPR036291">
    <property type="entry name" value="NAD(P)-bd_dom_sf"/>
</dbReference>
<dbReference type="InterPro" id="IPR003043">
    <property type="entry name" value="Uropor_MeTrfase_CS"/>
</dbReference>
<dbReference type="Gene3D" id="3.30.950.10">
    <property type="entry name" value="Methyltransferase, Cobalt-precorrin-4 Transmethylase, Domain 2"/>
    <property type="match status" value="1"/>
</dbReference>
<gene>
    <name evidence="19" type="ORF">C9I82_060</name>
</gene>
<feature type="active site" description="Proton acceptor" evidence="15">
    <location>
        <position position="272"/>
    </location>
</feature>
<comment type="pathway">
    <text evidence="12">Porphyrin-containing compound metabolism; siroheme biosynthesis; precorrin-2 from uroporphyrinogen III: step 1/1.</text>
</comment>
<evidence type="ECO:0000256" key="7">
    <source>
        <dbReference type="ARBA" id="ARBA00023002"/>
    </source>
</evidence>
<keyword evidence="5 16" id="KW-0808">Transferase</keyword>
<dbReference type="GO" id="GO:0051287">
    <property type="term" value="F:NAD binding"/>
    <property type="evidence" value="ECO:0007669"/>
    <property type="project" value="InterPro"/>
</dbReference>
<comment type="pathway">
    <text evidence="1">Porphyrin-containing compound metabolism; siroheme biosynthesis; sirohydrochlorin from precorrin-2: step 1/1.</text>
</comment>
<evidence type="ECO:0000259" key="17">
    <source>
        <dbReference type="Pfam" id="PF00590"/>
    </source>
</evidence>
<dbReference type="Pfam" id="PF13241">
    <property type="entry name" value="NAD_binding_7"/>
    <property type="match status" value="1"/>
</dbReference>
<dbReference type="Proteomes" id="UP000256856">
    <property type="component" value="Chromosome"/>
</dbReference>
<feature type="domain" description="Sirohaem synthase dimerisation" evidence="18">
    <location>
        <begin position="177"/>
        <end position="227"/>
    </location>
</feature>
<dbReference type="SUPFAM" id="SSF75615">
    <property type="entry name" value="Siroheme synthase middle domains-like"/>
    <property type="match status" value="1"/>
</dbReference>
<evidence type="ECO:0000256" key="12">
    <source>
        <dbReference type="ARBA" id="ARBA00025705"/>
    </source>
</evidence>
<keyword evidence="6" id="KW-0949">S-adenosyl-L-methionine</keyword>
<feature type="domain" description="Tetrapyrrole methylase" evidence="17">
    <location>
        <begin position="242"/>
        <end position="449"/>
    </location>
</feature>
<evidence type="ECO:0000256" key="11">
    <source>
        <dbReference type="ARBA" id="ARBA00023268"/>
    </source>
</evidence>
<dbReference type="KEGG" id="ppet:C9I82_060"/>
<dbReference type="InterPro" id="IPR037115">
    <property type="entry name" value="Sirohaem_synt_dimer_dom_sf"/>
</dbReference>
<dbReference type="AlphaFoldDB" id="A0A346DZ83"/>
<sequence>MYFNLIYKYNLIFFNLFYTYYKYYKMKYLPLFVDLKLKPILVIGGGSVAVRKIKLFCSVGAIVYVVANKLCDDLKKIYNENKIKWLSKKFNINQLNNIFLVIVATNNNNLNEKIYKEANNKFIFVNVVDNLKKCSFIFPSIINRSPLLISISSSGMAPMLVRLLKEKLETILPKSLSNIVNIAGKFRDKVKKYLIKSDDRKRFWENFFNSIFSSYVSCNNFKLAYKVLNNHLKYKNKLSGEIILVGAGPGDSGLLTLRALQAIQRADIVLYDYLVSKQVLNLIRKDAKLICVGKRYGYHFYSQKKINNLLILYAKKGKCVIRLKGGDPFIFGRGGEELLYAYKYGIPFQVIPGITSGIAAPTYAGIPLTHRDYSHGVIFINGYNYKNCINSLKFNYSSFTLVIYMFSINIKYIYKQLILNGCSKNIKVAIISLGTHDEQYVKTGILSELNILIKDSFSPRILIIGKVVELRKKLSWFKISKNHFNNKNYILNLL</sequence>
<dbReference type="InterPro" id="IPR050161">
    <property type="entry name" value="Siro_Cobalamin_biosynth"/>
</dbReference>
<keyword evidence="20" id="KW-1185">Reference proteome</keyword>
<comment type="similarity">
    <text evidence="2 16">Belongs to the precorrin methyltransferase family.</text>
</comment>
<dbReference type="InterPro" id="IPR006366">
    <property type="entry name" value="CobA/CysG_C"/>
</dbReference>
<dbReference type="NCBIfam" id="TIGR01469">
    <property type="entry name" value="cobA_cysG_Cterm"/>
    <property type="match status" value="1"/>
</dbReference>
<evidence type="ECO:0000313" key="20">
    <source>
        <dbReference type="Proteomes" id="UP000256856"/>
    </source>
</evidence>
<protein>
    <submittedName>
        <fullName evidence="19">Siroheme synthase</fullName>
    </submittedName>
</protein>
<dbReference type="InterPro" id="IPR014777">
    <property type="entry name" value="4pyrrole_Mease_sub1"/>
</dbReference>
<dbReference type="GO" id="GO:0019354">
    <property type="term" value="P:siroheme biosynthetic process"/>
    <property type="evidence" value="ECO:0007669"/>
    <property type="project" value="UniProtKB-UniPathway"/>
</dbReference>
<dbReference type="InterPro" id="IPR000878">
    <property type="entry name" value="4pyrrol_Mease"/>
</dbReference>
<dbReference type="PANTHER" id="PTHR45790">
    <property type="entry name" value="SIROHEME SYNTHASE-RELATED"/>
    <property type="match status" value="1"/>
</dbReference>
<organism evidence="19 20">
    <name type="scientific">Candidatus Purcelliella pentastirinorum</name>
    <dbReference type="NCBI Taxonomy" id="472834"/>
    <lineage>
        <taxon>Bacteria</taxon>
        <taxon>Pseudomonadati</taxon>
        <taxon>Pseudomonadota</taxon>
        <taxon>Gammaproteobacteria</taxon>
        <taxon>Enterobacterales</taxon>
        <taxon>Enterobacteriaceae</taxon>
        <taxon>Candidatus Purcelliella</taxon>
    </lineage>
</organism>
<dbReference type="Gene3D" id="3.30.160.110">
    <property type="entry name" value="Siroheme synthase, domain 2"/>
    <property type="match status" value="1"/>
</dbReference>
<dbReference type="PROSITE" id="PS00839">
    <property type="entry name" value="SUMT_1"/>
    <property type="match status" value="1"/>
</dbReference>
<evidence type="ECO:0000256" key="16">
    <source>
        <dbReference type="RuleBase" id="RU003960"/>
    </source>
</evidence>
<dbReference type="InterPro" id="IPR014776">
    <property type="entry name" value="4pyrrole_Mease_sub2"/>
</dbReference>
<dbReference type="Gene3D" id="3.40.1010.10">
    <property type="entry name" value="Cobalt-precorrin-4 Transmethylase, Domain 1"/>
    <property type="match status" value="1"/>
</dbReference>
<name>A0A346DZ83_9ENTR</name>
<evidence type="ECO:0000256" key="6">
    <source>
        <dbReference type="ARBA" id="ARBA00022691"/>
    </source>
</evidence>
<keyword evidence="4 16" id="KW-0489">Methyltransferase</keyword>